<dbReference type="InterPro" id="IPR039426">
    <property type="entry name" value="TonB-dep_rcpt-like"/>
</dbReference>
<keyword evidence="3 8" id="KW-1134">Transmembrane beta strand</keyword>
<dbReference type="KEGG" id="spib:G8759_09370"/>
<protein>
    <submittedName>
        <fullName evidence="12">TonB-dependent receptor</fullName>
    </submittedName>
</protein>
<comment type="similarity">
    <text evidence="8 9">Belongs to the TonB-dependent receptor family.</text>
</comment>
<evidence type="ECO:0000256" key="7">
    <source>
        <dbReference type="ARBA" id="ARBA00023237"/>
    </source>
</evidence>
<feature type="domain" description="TonB-dependent receptor plug" evidence="11">
    <location>
        <begin position="110"/>
        <end position="212"/>
    </location>
</feature>
<evidence type="ECO:0000256" key="9">
    <source>
        <dbReference type="RuleBase" id="RU003357"/>
    </source>
</evidence>
<evidence type="ECO:0000256" key="8">
    <source>
        <dbReference type="PROSITE-ProRule" id="PRU01360"/>
    </source>
</evidence>
<dbReference type="PANTHER" id="PTHR30069">
    <property type="entry name" value="TONB-DEPENDENT OUTER MEMBRANE RECEPTOR"/>
    <property type="match status" value="1"/>
</dbReference>
<evidence type="ECO:0000256" key="3">
    <source>
        <dbReference type="ARBA" id="ARBA00022452"/>
    </source>
</evidence>
<dbReference type="SUPFAM" id="SSF49464">
    <property type="entry name" value="Carboxypeptidase regulatory domain-like"/>
    <property type="match status" value="1"/>
</dbReference>
<dbReference type="InterPro" id="IPR008969">
    <property type="entry name" value="CarboxyPept-like_regulatory"/>
</dbReference>
<keyword evidence="12" id="KW-0675">Receptor</keyword>
<dbReference type="PROSITE" id="PS52016">
    <property type="entry name" value="TONB_DEPENDENT_REC_3"/>
    <property type="match status" value="1"/>
</dbReference>
<dbReference type="Gene3D" id="2.60.40.1120">
    <property type="entry name" value="Carboxypeptidase-like, regulatory domain"/>
    <property type="match status" value="1"/>
</dbReference>
<dbReference type="AlphaFoldDB" id="A0A6G9AZX2"/>
<dbReference type="InterPro" id="IPR036942">
    <property type="entry name" value="Beta-barrel_TonB_sf"/>
</dbReference>
<dbReference type="Gene3D" id="2.40.170.20">
    <property type="entry name" value="TonB-dependent receptor, beta-barrel domain"/>
    <property type="match status" value="1"/>
</dbReference>
<feature type="domain" description="TonB-dependent receptor-like beta-barrel" evidence="10">
    <location>
        <begin position="291"/>
        <end position="696"/>
    </location>
</feature>
<keyword evidence="7 8" id="KW-0998">Cell outer membrane</keyword>
<dbReference type="PANTHER" id="PTHR30069:SF36">
    <property type="entry name" value="BLL6948 PROTEIN"/>
    <property type="match status" value="1"/>
</dbReference>
<keyword evidence="13" id="KW-1185">Reference proteome</keyword>
<evidence type="ECO:0000313" key="12">
    <source>
        <dbReference type="EMBL" id="QIP17743.1"/>
    </source>
</evidence>
<dbReference type="Pfam" id="PF13715">
    <property type="entry name" value="CarbopepD_reg_2"/>
    <property type="match status" value="1"/>
</dbReference>
<proteinExistence type="inferred from homology"/>
<evidence type="ECO:0000256" key="5">
    <source>
        <dbReference type="ARBA" id="ARBA00023077"/>
    </source>
</evidence>
<name>A0A6G9AZX2_9BACT</name>
<dbReference type="GO" id="GO:0015344">
    <property type="term" value="F:siderophore uptake transmembrane transporter activity"/>
    <property type="evidence" value="ECO:0007669"/>
    <property type="project" value="TreeGrafter"/>
</dbReference>
<keyword evidence="6 8" id="KW-0472">Membrane</keyword>
<dbReference type="RefSeq" id="WP_167218830.1">
    <property type="nucleotide sequence ID" value="NZ_CP050063.1"/>
</dbReference>
<evidence type="ECO:0000259" key="10">
    <source>
        <dbReference type="Pfam" id="PF00593"/>
    </source>
</evidence>
<evidence type="ECO:0000256" key="1">
    <source>
        <dbReference type="ARBA" id="ARBA00004571"/>
    </source>
</evidence>
<evidence type="ECO:0000313" key="13">
    <source>
        <dbReference type="Proteomes" id="UP000501802"/>
    </source>
</evidence>
<dbReference type="GO" id="GO:0044718">
    <property type="term" value="P:siderophore transmembrane transport"/>
    <property type="evidence" value="ECO:0007669"/>
    <property type="project" value="TreeGrafter"/>
</dbReference>
<keyword evidence="4 8" id="KW-0812">Transmembrane</keyword>
<reference evidence="12 13" key="1">
    <citation type="submission" date="2020-03" db="EMBL/GenBank/DDBJ databases">
        <authorList>
            <person name="Kim M.K."/>
        </authorList>
    </citation>
    <scope>NUCLEOTIDE SEQUENCE [LARGE SCALE GENOMIC DNA]</scope>
    <source>
        <strain evidence="12 13">BT328</strain>
    </source>
</reference>
<dbReference type="GO" id="GO:0009279">
    <property type="term" value="C:cell outer membrane"/>
    <property type="evidence" value="ECO:0007669"/>
    <property type="project" value="UniProtKB-SubCell"/>
</dbReference>
<keyword evidence="5 9" id="KW-0798">TonB box</keyword>
<accession>A0A6G9AZX2</accession>
<comment type="subcellular location">
    <subcellularLocation>
        <location evidence="1 8">Cell outer membrane</location>
        <topology evidence="1 8">Multi-pass membrane protein</topology>
    </subcellularLocation>
</comment>
<sequence>MGAPVYAHLGGISGVVYDQATNLPLRGVTVQLTGLGKAALTNELGQFRFDGLVAAPYKIEMSHLGFKALIIDVIVHDDKVTFLKTALTNAPVELSEVVVSSQRAHDQHLISSLDIKLRPIVNSQEILRLVPGLFIGQHAGGGKAEQIFLRGFDLDHGTDIRLTVDGMPVNMVSHAHGQGYADLHFVIPELVEGTDFKKGTYNTEKGNLATAGWVDFRTKTALDHSFVKLEAGQYNTYRAVAGLDLLGKKGRAKNQSAYLASEYSYSDSYFDNPQHFKRLNVMGKYHGHLALNTNLTLTGSTFWSKWNHSGQVPGRAIESGLTGFFGSIDPSEGGETSRTNLNAQLVTVTPRNHVIKNQFFYSNYNFELYSNFTFFKEDSINGDQIRQKEHRNLFGYNGSYSTQAYVDKSRWTTTLGAQYRQDITYHTELSHTKNRIETLNRIKFGNINELNAAAYADELIQFSDHFTLNAGVRLDYFRSQYEDLLPVTATTKWATQAIVSPKLNLYYTFNPGLQLYLNTGKGFHSNDARVVVAQDGRQILPGAYGSDLGVIFKPFPKLLINAAAWYLWLQQEFVYVGDEGVVEPSGRSRREGIDVSMRYQLTKNLYADVDLNTAKPRAIDAETGQNYLPLAPTFTSTGGLSLQTRSGLNGSIRYRYMGDRPANEDNSIVAKGYFVTDLQANYSKRSYNIGLSVQNLFNARWKETQFATESRLQGEAAPVDEIHFTPGTPFFARLSLTYSW</sequence>
<evidence type="ECO:0000256" key="4">
    <source>
        <dbReference type="ARBA" id="ARBA00022692"/>
    </source>
</evidence>
<evidence type="ECO:0000256" key="6">
    <source>
        <dbReference type="ARBA" id="ARBA00023136"/>
    </source>
</evidence>
<dbReference type="EMBL" id="CP050063">
    <property type="protein sequence ID" value="QIP17743.1"/>
    <property type="molecule type" value="Genomic_DNA"/>
</dbReference>
<evidence type="ECO:0000256" key="2">
    <source>
        <dbReference type="ARBA" id="ARBA00022448"/>
    </source>
</evidence>
<organism evidence="12 13">
    <name type="scientific">Spirosoma aureum</name>
    <dbReference type="NCBI Taxonomy" id="2692134"/>
    <lineage>
        <taxon>Bacteria</taxon>
        <taxon>Pseudomonadati</taxon>
        <taxon>Bacteroidota</taxon>
        <taxon>Cytophagia</taxon>
        <taxon>Cytophagales</taxon>
        <taxon>Cytophagaceae</taxon>
        <taxon>Spirosoma</taxon>
    </lineage>
</organism>
<dbReference type="Proteomes" id="UP000501802">
    <property type="component" value="Chromosome"/>
</dbReference>
<dbReference type="Pfam" id="PF07715">
    <property type="entry name" value="Plug"/>
    <property type="match status" value="1"/>
</dbReference>
<dbReference type="Pfam" id="PF00593">
    <property type="entry name" value="TonB_dep_Rec_b-barrel"/>
    <property type="match status" value="1"/>
</dbReference>
<dbReference type="InterPro" id="IPR000531">
    <property type="entry name" value="Beta-barrel_TonB"/>
</dbReference>
<dbReference type="InterPro" id="IPR037066">
    <property type="entry name" value="Plug_dom_sf"/>
</dbReference>
<dbReference type="SUPFAM" id="SSF56935">
    <property type="entry name" value="Porins"/>
    <property type="match status" value="1"/>
</dbReference>
<dbReference type="Gene3D" id="2.170.130.10">
    <property type="entry name" value="TonB-dependent receptor, plug domain"/>
    <property type="match status" value="1"/>
</dbReference>
<gene>
    <name evidence="12" type="ORF">G8759_09370</name>
</gene>
<evidence type="ECO:0000259" key="11">
    <source>
        <dbReference type="Pfam" id="PF07715"/>
    </source>
</evidence>
<keyword evidence="2 8" id="KW-0813">Transport</keyword>
<dbReference type="InterPro" id="IPR012910">
    <property type="entry name" value="Plug_dom"/>
</dbReference>